<dbReference type="InterPro" id="IPR001313">
    <property type="entry name" value="Pumilio_RNA-bd_rpt"/>
</dbReference>
<organism evidence="5 6">
    <name type="scientific">Brassicogethes aeneus</name>
    <name type="common">Rape pollen beetle</name>
    <name type="synonym">Meligethes aeneus</name>
    <dbReference type="NCBI Taxonomy" id="1431903"/>
    <lineage>
        <taxon>Eukaryota</taxon>
        <taxon>Metazoa</taxon>
        <taxon>Ecdysozoa</taxon>
        <taxon>Arthropoda</taxon>
        <taxon>Hexapoda</taxon>
        <taxon>Insecta</taxon>
        <taxon>Pterygota</taxon>
        <taxon>Neoptera</taxon>
        <taxon>Endopterygota</taxon>
        <taxon>Coleoptera</taxon>
        <taxon>Polyphaga</taxon>
        <taxon>Cucujiformia</taxon>
        <taxon>Nitidulidae</taxon>
        <taxon>Meligethinae</taxon>
        <taxon>Brassicogethes</taxon>
    </lineage>
</organism>
<keyword evidence="6" id="KW-1185">Reference proteome</keyword>
<evidence type="ECO:0000313" key="5">
    <source>
        <dbReference type="EMBL" id="CAH0563589.1"/>
    </source>
</evidence>
<dbReference type="Pfam" id="PF08144">
    <property type="entry name" value="CPL"/>
    <property type="match status" value="1"/>
</dbReference>
<dbReference type="PANTHER" id="PTHR13389:SF0">
    <property type="entry name" value="PUMILIO HOMOLOG 3"/>
    <property type="match status" value="1"/>
</dbReference>
<dbReference type="InterPro" id="IPR040059">
    <property type="entry name" value="PUM3"/>
</dbReference>
<dbReference type="InterPro" id="IPR012959">
    <property type="entry name" value="CPL_dom"/>
</dbReference>
<feature type="region of interest" description="Disordered" evidence="3">
    <location>
        <begin position="1"/>
        <end position="55"/>
    </location>
</feature>
<dbReference type="SMART" id="SM00025">
    <property type="entry name" value="Pumilio"/>
    <property type="match status" value="6"/>
</dbReference>
<feature type="domain" description="CPL" evidence="4">
    <location>
        <begin position="408"/>
        <end position="547"/>
    </location>
</feature>
<dbReference type="GO" id="GO:0005730">
    <property type="term" value="C:nucleolus"/>
    <property type="evidence" value="ECO:0007669"/>
    <property type="project" value="TreeGrafter"/>
</dbReference>
<keyword evidence="1" id="KW-0677">Repeat</keyword>
<feature type="compositionally biased region" description="Basic and acidic residues" evidence="3">
    <location>
        <begin position="18"/>
        <end position="55"/>
    </location>
</feature>
<evidence type="ECO:0000259" key="4">
    <source>
        <dbReference type="Pfam" id="PF08144"/>
    </source>
</evidence>
<dbReference type="InterPro" id="IPR011989">
    <property type="entry name" value="ARM-like"/>
</dbReference>
<accession>A0A9P0BK04</accession>
<proteinExistence type="predicted"/>
<gene>
    <name evidence="5" type="ORF">MELIAE_LOCUS12370</name>
</gene>
<sequence>MKKKVSKDNSTSPHKKIKLEDAEKTNAVKKDVKFKVEKGSKFEKNGNKNDPTSLKDVKAKKFQNKVKMNATNGMLEKPEDWNKFKKEKKELKLKRKQTRGNFDVVTRAKSIGEKLRQKTLKGGEEERNKLINELHSLLKGKGEYAKFVLAHDTARIVQWLLKYSSDIVVSQISQELTPVTVDMLQSKYGVFCVKRLLKYGSSDTKKAVIDKMLGHAVKLTSHSISASIVETAYSTWASPQQKQFLAQEFYGDLYKNSKDKNVKHLRDSYKDNQSLKAGILRATKENILKIINKGLLDSGLVQSVISQFITECTVEDKTEMISLLAPHIVVISNSKDGARAAMQCIWHGSNKDRKVIMKTLKEHIVDLSKHEHGHCTVITLIDTADDTVLLNKVILSEILKNIKDLSQSEWGSKVLLYLIDPSNATIFHPLFQNELKSGRETCTSKKSLEIRRQEILQYSLKSLLDLVKIEPEFWLTTSSLALQMLIIVKSGSGEDLKEAYKSIVGVICDVDWKIKENDAEIDGIEHAGFHMVLKKLAQHDKVNLEAKEPTFGEFLIEKLDDTLLQMWLKLNRGCFLLVILFENGSKDTQNGLKKKLKKHSKLLEKQSTQGAKILLKKLT</sequence>
<dbReference type="Proteomes" id="UP001154078">
    <property type="component" value="Chromosome 9"/>
</dbReference>
<protein>
    <recommendedName>
        <fullName evidence="4">CPL domain-containing protein</fullName>
    </recommendedName>
</protein>
<name>A0A9P0BK04_BRAAE</name>
<dbReference type="GO" id="GO:0003729">
    <property type="term" value="F:mRNA binding"/>
    <property type="evidence" value="ECO:0007669"/>
    <property type="project" value="TreeGrafter"/>
</dbReference>
<evidence type="ECO:0000256" key="1">
    <source>
        <dbReference type="ARBA" id="ARBA00022737"/>
    </source>
</evidence>
<dbReference type="EMBL" id="OV121140">
    <property type="protein sequence ID" value="CAH0563589.1"/>
    <property type="molecule type" value="Genomic_DNA"/>
</dbReference>
<dbReference type="GO" id="GO:0006417">
    <property type="term" value="P:regulation of translation"/>
    <property type="evidence" value="ECO:0007669"/>
    <property type="project" value="TreeGrafter"/>
</dbReference>
<dbReference type="AlphaFoldDB" id="A0A9P0BK04"/>
<dbReference type="OrthoDB" id="497380at2759"/>
<evidence type="ECO:0000256" key="2">
    <source>
        <dbReference type="ARBA" id="ARBA00022884"/>
    </source>
</evidence>
<dbReference type="Gene3D" id="1.25.10.10">
    <property type="entry name" value="Leucine-rich Repeat Variant"/>
    <property type="match status" value="2"/>
</dbReference>
<dbReference type="Pfam" id="PF00806">
    <property type="entry name" value="PUF"/>
    <property type="match status" value="1"/>
</dbReference>
<dbReference type="SUPFAM" id="SSF48371">
    <property type="entry name" value="ARM repeat"/>
    <property type="match status" value="1"/>
</dbReference>
<keyword evidence="2" id="KW-0694">RNA-binding</keyword>
<dbReference type="InterPro" id="IPR016024">
    <property type="entry name" value="ARM-type_fold"/>
</dbReference>
<evidence type="ECO:0000256" key="3">
    <source>
        <dbReference type="SAM" id="MobiDB-lite"/>
    </source>
</evidence>
<reference evidence="5" key="1">
    <citation type="submission" date="2021-12" db="EMBL/GenBank/DDBJ databases">
        <authorList>
            <person name="King R."/>
        </authorList>
    </citation>
    <scope>NUCLEOTIDE SEQUENCE</scope>
</reference>
<dbReference type="PANTHER" id="PTHR13389">
    <property type="entry name" value="PUMILIO HOMOLOG 3"/>
    <property type="match status" value="1"/>
</dbReference>
<evidence type="ECO:0000313" key="6">
    <source>
        <dbReference type="Proteomes" id="UP001154078"/>
    </source>
</evidence>